<evidence type="ECO:0000313" key="10">
    <source>
        <dbReference type="EMBL" id="MQN02379.1"/>
    </source>
</evidence>
<dbReference type="Pfam" id="PF00923">
    <property type="entry name" value="TAL_FSA"/>
    <property type="match status" value="1"/>
</dbReference>
<keyword evidence="7 9" id="KW-0704">Schiff base</keyword>
<evidence type="ECO:0000256" key="2">
    <source>
        <dbReference type="ARBA" id="ARBA00004857"/>
    </source>
</evidence>
<keyword evidence="4 9" id="KW-0963">Cytoplasm</keyword>
<dbReference type="InterPro" id="IPR033919">
    <property type="entry name" value="TSA/FSA_arc/bac"/>
</dbReference>
<comment type="function">
    <text evidence="9">Transaldolase is important for the balance of metabolites in the pentose-phosphate pathway.</text>
</comment>
<evidence type="ECO:0000256" key="8">
    <source>
        <dbReference type="ARBA" id="ARBA00048810"/>
    </source>
</evidence>
<dbReference type="HAMAP" id="MF_00494">
    <property type="entry name" value="Transaldolase_3b"/>
    <property type="match status" value="1"/>
</dbReference>
<dbReference type="Gene3D" id="3.20.20.70">
    <property type="entry name" value="Aldolase class I"/>
    <property type="match status" value="1"/>
</dbReference>
<comment type="catalytic activity">
    <reaction evidence="8 9">
        <text>D-sedoheptulose 7-phosphate + D-glyceraldehyde 3-phosphate = D-erythrose 4-phosphate + beta-D-fructose 6-phosphate</text>
        <dbReference type="Rhea" id="RHEA:17053"/>
        <dbReference type="ChEBI" id="CHEBI:16897"/>
        <dbReference type="ChEBI" id="CHEBI:57483"/>
        <dbReference type="ChEBI" id="CHEBI:57634"/>
        <dbReference type="ChEBI" id="CHEBI:59776"/>
        <dbReference type="EC" id="2.2.1.2"/>
    </reaction>
</comment>
<dbReference type="PANTHER" id="PTHR10683">
    <property type="entry name" value="TRANSALDOLASE"/>
    <property type="match status" value="1"/>
</dbReference>
<evidence type="ECO:0000256" key="9">
    <source>
        <dbReference type="HAMAP-Rule" id="MF_00494"/>
    </source>
</evidence>
<evidence type="ECO:0000256" key="1">
    <source>
        <dbReference type="ARBA" id="ARBA00004496"/>
    </source>
</evidence>
<comment type="pathway">
    <text evidence="2 9">Carbohydrate degradation; pentose phosphate pathway; D-glyceraldehyde 3-phosphate and beta-D-fructose 6-phosphate from D-ribose 5-phosphate and D-xylulose 5-phosphate (non-oxidative stage): step 2/3.</text>
</comment>
<evidence type="ECO:0000256" key="7">
    <source>
        <dbReference type="ARBA" id="ARBA00023270"/>
    </source>
</evidence>
<dbReference type="GO" id="GO:0016832">
    <property type="term" value="F:aldehyde-lyase activity"/>
    <property type="evidence" value="ECO:0007669"/>
    <property type="project" value="InterPro"/>
</dbReference>
<dbReference type="FunFam" id="3.20.20.70:FF:000018">
    <property type="entry name" value="Probable transaldolase"/>
    <property type="match status" value="1"/>
</dbReference>
<evidence type="ECO:0000256" key="4">
    <source>
        <dbReference type="ARBA" id="ARBA00022490"/>
    </source>
</evidence>
<evidence type="ECO:0000256" key="6">
    <source>
        <dbReference type="ARBA" id="ARBA00023126"/>
    </source>
</evidence>
<keyword evidence="11" id="KW-1185">Reference proteome</keyword>
<dbReference type="InterPro" id="IPR018225">
    <property type="entry name" value="Transaldolase_AS"/>
</dbReference>
<dbReference type="AlphaFoldDB" id="A0A6N7J3Q9"/>
<name>A0A6N7J3Q9_9FIRM</name>
<dbReference type="CDD" id="cd00956">
    <property type="entry name" value="Transaldolase_FSA"/>
    <property type="match status" value="1"/>
</dbReference>
<reference evidence="10" key="1">
    <citation type="journal article" date="2020" name="Appl. Environ. Microbiol.">
        <title>Medium-Chain Fatty Acid Synthesis by 'Candidatus Weimeria bifida' gen. nov., sp. nov., and 'Candidatus Pseudoramibacter fermentans' sp. nov.</title>
        <authorList>
            <person name="Scarborough M.J."/>
            <person name="Myers K.S."/>
            <person name="Donohue T.J."/>
            <person name="Noguera D.R."/>
        </authorList>
    </citation>
    <scope>NUCLEOTIDE SEQUENCE</scope>
    <source>
        <strain evidence="10">LCO1.1</strain>
    </source>
</reference>
<evidence type="ECO:0000313" key="11">
    <source>
        <dbReference type="Proteomes" id="UP000460257"/>
    </source>
</evidence>
<dbReference type="InterPro" id="IPR022999">
    <property type="entry name" value="Transaldolase_3B"/>
</dbReference>
<keyword evidence="5 9" id="KW-0808">Transferase</keyword>
<dbReference type="PANTHER" id="PTHR10683:SF40">
    <property type="entry name" value="FRUCTOSE-6-PHOSPHATE ALDOLASE 1-RELATED"/>
    <property type="match status" value="1"/>
</dbReference>
<organism evidence="10 11">
    <name type="scientific">Candidatus Weimeria bifida</name>
    <dbReference type="NCBI Taxonomy" id="2599074"/>
    <lineage>
        <taxon>Bacteria</taxon>
        <taxon>Bacillati</taxon>
        <taxon>Bacillota</taxon>
        <taxon>Clostridia</taxon>
        <taxon>Lachnospirales</taxon>
        <taxon>Lachnospiraceae</taxon>
        <taxon>Candidatus Weimeria</taxon>
    </lineage>
</organism>
<dbReference type="GO" id="GO:0005975">
    <property type="term" value="P:carbohydrate metabolic process"/>
    <property type="evidence" value="ECO:0007669"/>
    <property type="project" value="InterPro"/>
</dbReference>
<dbReference type="NCBIfam" id="TIGR00875">
    <property type="entry name" value="fsa_talC_mipB"/>
    <property type="match status" value="1"/>
</dbReference>
<dbReference type="GO" id="GO:0005737">
    <property type="term" value="C:cytoplasm"/>
    <property type="evidence" value="ECO:0007669"/>
    <property type="project" value="UniProtKB-SubCell"/>
</dbReference>
<dbReference type="PROSITE" id="PS00958">
    <property type="entry name" value="TRANSALDOLASE_2"/>
    <property type="match status" value="1"/>
</dbReference>
<comment type="similarity">
    <text evidence="3 9">Belongs to the transaldolase family. Type 3B subfamily.</text>
</comment>
<keyword evidence="6 9" id="KW-0570">Pentose shunt</keyword>
<dbReference type="Proteomes" id="UP000460257">
    <property type="component" value="Unassembled WGS sequence"/>
</dbReference>
<accession>A0A6N7J3Q9</accession>
<dbReference type="InterPro" id="IPR004731">
    <property type="entry name" value="Transaldolase_3B/F6P_aldolase"/>
</dbReference>
<evidence type="ECO:0000256" key="5">
    <source>
        <dbReference type="ARBA" id="ARBA00022679"/>
    </source>
</evidence>
<proteinExistence type="inferred from homology"/>
<dbReference type="InterPro" id="IPR001585">
    <property type="entry name" value="TAL/FSA"/>
</dbReference>
<protein>
    <recommendedName>
        <fullName evidence="9">Probable transaldolase</fullName>
        <ecNumber evidence="9">2.2.1.2</ecNumber>
    </recommendedName>
</protein>
<comment type="subcellular location">
    <subcellularLocation>
        <location evidence="1 9">Cytoplasm</location>
    </subcellularLocation>
</comment>
<feature type="active site" description="Schiff-base intermediate with substrate" evidence="9">
    <location>
        <position position="85"/>
    </location>
</feature>
<dbReference type="PROSITE" id="PS01054">
    <property type="entry name" value="TRANSALDOLASE_1"/>
    <property type="match status" value="1"/>
</dbReference>
<evidence type="ECO:0000256" key="3">
    <source>
        <dbReference type="ARBA" id="ARBA00005740"/>
    </source>
</evidence>
<dbReference type="UniPathway" id="UPA00115">
    <property type="reaction ID" value="UER00414"/>
</dbReference>
<sequence length="218" mass="23646">MKFFIDTANVDEIREANEMGVLAGVTTNPSLIAKEGRDYKTVLKEITGIVDGAISGEVKATTTDAEGMIKEGREIAAIHKNMVVKIPMTAEGLKAIHALDADGIKTNCTLVFTANQALLAARAGATYVSPFLGRLDDISEPGYKLIEEISAMFKNYDDIDTQIICASIRNPLQVEQCALAGADIATIPFKVIKQMIHHPLTDEGIVKFQNDYRAVFGD</sequence>
<dbReference type="EMBL" id="VOGC01000010">
    <property type="protein sequence ID" value="MQN02379.1"/>
    <property type="molecule type" value="Genomic_DNA"/>
</dbReference>
<gene>
    <name evidence="10" type="primary">fsa</name>
    <name evidence="9" type="synonym">tal</name>
    <name evidence="10" type="ORF">FRC54_10970</name>
</gene>
<dbReference type="GO" id="GO:0004801">
    <property type="term" value="F:transaldolase activity"/>
    <property type="evidence" value="ECO:0007669"/>
    <property type="project" value="UniProtKB-UniRule"/>
</dbReference>
<dbReference type="SUPFAM" id="SSF51569">
    <property type="entry name" value="Aldolase"/>
    <property type="match status" value="1"/>
</dbReference>
<dbReference type="InterPro" id="IPR013785">
    <property type="entry name" value="Aldolase_TIM"/>
</dbReference>
<dbReference type="GO" id="GO:0006098">
    <property type="term" value="P:pentose-phosphate shunt"/>
    <property type="evidence" value="ECO:0007669"/>
    <property type="project" value="UniProtKB-UniRule"/>
</dbReference>
<dbReference type="EC" id="2.2.1.2" evidence="9"/>
<comment type="caution">
    <text evidence="10">The sequence shown here is derived from an EMBL/GenBank/DDBJ whole genome shotgun (WGS) entry which is preliminary data.</text>
</comment>